<proteinExistence type="predicted"/>
<dbReference type="AlphaFoldDB" id="A0A6A8GEZ5"/>
<evidence type="ECO:0000313" key="3">
    <source>
        <dbReference type="Proteomes" id="UP000439022"/>
    </source>
</evidence>
<keyword evidence="3" id="KW-1185">Reference proteome</keyword>
<dbReference type="Proteomes" id="UP000439022">
    <property type="component" value="Unassembled WGS sequence"/>
</dbReference>
<reference evidence="2 3" key="1">
    <citation type="submission" date="2019-11" db="EMBL/GenBank/DDBJ databases">
        <title>Whole genome sequence of Haloferax sp. MBLA0076.</title>
        <authorList>
            <person name="Seo M.-J."/>
            <person name="Cho E.-S."/>
        </authorList>
    </citation>
    <scope>NUCLEOTIDE SEQUENCE [LARGE SCALE GENOMIC DNA]</scope>
    <source>
        <strain evidence="2 3">MBLA0076</strain>
    </source>
</reference>
<protein>
    <submittedName>
        <fullName evidence="2">Uncharacterized protein</fullName>
    </submittedName>
</protein>
<gene>
    <name evidence="2" type="ORF">GJR96_06910</name>
</gene>
<organism evidence="2 3">
    <name type="scientific">Haloferax litoreum</name>
    <dbReference type="NCBI Taxonomy" id="2666140"/>
    <lineage>
        <taxon>Archaea</taxon>
        <taxon>Methanobacteriati</taxon>
        <taxon>Methanobacteriota</taxon>
        <taxon>Stenosarchaea group</taxon>
        <taxon>Halobacteria</taxon>
        <taxon>Halobacteriales</taxon>
        <taxon>Haloferacaceae</taxon>
        <taxon>Haloferax</taxon>
    </lineage>
</organism>
<name>A0A6A8GEZ5_9EURY</name>
<dbReference type="RefSeq" id="WP_151162265.1">
    <property type="nucleotide sequence ID" value="NZ_WKJO01000001.1"/>
</dbReference>
<dbReference type="PROSITE" id="PS51318">
    <property type="entry name" value="TAT"/>
    <property type="match status" value="1"/>
</dbReference>
<feature type="compositionally biased region" description="Low complexity" evidence="1">
    <location>
        <begin position="239"/>
        <end position="255"/>
    </location>
</feature>
<comment type="caution">
    <text evidence="2">The sequence shown here is derived from an EMBL/GenBank/DDBJ whole genome shotgun (WGS) entry which is preliminary data.</text>
</comment>
<evidence type="ECO:0000313" key="2">
    <source>
        <dbReference type="EMBL" id="MRX21685.1"/>
    </source>
</evidence>
<feature type="region of interest" description="Disordered" evidence="1">
    <location>
        <begin position="226"/>
        <end position="287"/>
    </location>
</feature>
<dbReference type="EMBL" id="WKJO01000001">
    <property type="protein sequence ID" value="MRX21685.1"/>
    <property type="molecule type" value="Genomic_DNA"/>
</dbReference>
<dbReference type="InterPro" id="IPR006311">
    <property type="entry name" value="TAT_signal"/>
</dbReference>
<sequence>MSRQSTRRSFLRAGVLGGLSLGTLAAGTGTATAAEQTIVSGTLVAESGAKVNRDKISAAGRSYHTGETDANGEFEIAVGTNSEYEFTVHKAESGRELQPTKDGMPHVYMFEEVTVDDGPVDLGEIVLPTAHILDIRIVTPDGKPLTDARPKIRDDGFGVDPYRILVDDDGYAKIIEADFTGFEVVESVTVEVEPPRGETYPDATFTQAVYVDRPTVVTATVSETGVSWDVSKSEEKPESTASTSGESTATATSADTTRETEDTGTEAQTTDANETTPDRPTRGFLSNGASAEDLGALNDPFVLTVGGFLLSVLGIAHNLVRGY</sequence>
<accession>A0A6A8GEZ5</accession>
<evidence type="ECO:0000256" key="1">
    <source>
        <dbReference type="SAM" id="MobiDB-lite"/>
    </source>
</evidence>